<accession>A0A0S4QCZ4</accession>
<dbReference type="EMBL" id="FAOZ01000001">
    <property type="protein sequence ID" value="CUU53504.1"/>
    <property type="molecule type" value="Genomic_DNA"/>
</dbReference>
<dbReference type="AlphaFoldDB" id="A0A0S4QCZ4"/>
<proteinExistence type="predicted"/>
<evidence type="ECO:0000313" key="2">
    <source>
        <dbReference type="Proteomes" id="UP000198802"/>
    </source>
</evidence>
<protein>
    <submittedName>
        <fullName evidence="1">Uncharacterized protein</fullName>
    </submittedName>
</protein>
<gene>
    <name evidence="1" type="ORF">Ga0074812_1012</name>
</gene>
<name>A0A0S4QCZ4_9ACTN</name>
<reference evidence="2" key="1">
    <citation type="submission" date="2015-11" db="EMBL/GenBank/DDBJ databases">
        <authorList>
            <person name="Varghese N."/>
        </authorList>
    </citation>
    <scope>NUCLEOTIDE SEQUENCE [LARGE SCALE GENOMIC DNA]</scope>
    <source>
        <strain evidence="2">DSM 45899</strain>
    </source>
</reference>
<keyword evidence="2" id="KW-1185">Reference proteome</keyword>
<dbReference type="Proteomes" id="UP000198802">
    <property type="component" value="Unassembled WGS sequence"/>
</dbReference>
<organism evidence="1 2">
    <name type="scientific">Parafrankia irregularis</name>
    <dbReference type="NCBI Taxonomy" id="795642"/>
    <lineage>
        <taxon>Bacteria</taxon>
        <taxon>Bacillati</taxon>
        <taxon>Actinomycetota</taxon>
        <taxon>Actinomycetes</taxon>
        <taxon>Frankiales</taxon>
        <taxon>Frankiaceae</taxon>
        <taxon>Parafrankia</taxon>
    </lineage>
</organism>
<sequence>MILLVRLREMHTFTMLVRARTVIVADGGAGCVF</sequence>
<evidence type="ECO:0000313" key="1">
    <source>
        <dbReference type="EMBL" id="CUU53504.1"/>
    </source>
</evidence>